<gene>
    <name evidence="2" type="ORF">CIL03_08715</name>
</gene>
<dbReference type="Proteomes" id="UP000216498">
    <property type="component" value="Unassembled WGS sequence"/>
</dbReference>
<feature type="domain" description="YHS" evidence="1">
    <location>
        <begin position="12"/>
        <end position="48"/>
    </location>
</feature>
<evidence type="ECO:0000313" key="3">
    <source>
        <dbReference type="Proteomes" id="UP000216498"/>
    </source>
</evidence>
<evidence type="ECO:0000313" key="2">
    <source>
        <dbReference type="EMBL" id="OZU89087.1"/>
    </source>
</evidence>
<dbReference type="InterPro" id="IPR012348">
    <property type="entry name" value="RNR-like"/>
</dbReference>
<dbReference type="SUPFAM" id="SSF47240">
    <property type="entry name" value="Ferritin-like"/>
    <property type="match status" value="1"/>
</dbReference>
<dbReference type="AlphaFoldDB" id="A0A265NB79"/>
<dbReference type="Pfam" id="PF04945">
    <property type="entry name" value="YHS"/>
    <property type="match status" value="1"/>
</dbReference>
<dbReference type="GO" id="GO:0016491">
    <property type="term" value="F:oxidoreductase activity"/>
    <property type="evidence" value="ECO:0007669"/>
    <property type="project" value="InterPro"/>
</dbReference>
<protein>
    <recommendedName>
        <fullName evidence="1">YHS domain-containing protein</fullName>
    </recommendedName>
</protein>
<reference evidence="2 3" key="1">
    <citation type="submission" date="2017-08" db="EMBL/GenBank/DDBJ databases">
        <title>Virgibacillus indicus sp. nov. and Virgibacillus profoundi sp. nov, two moderately halophilic bacteria isolated from marine sediment by using the Microfluidic Streak Plate.</title>
        <authorList>
            <person name="Xu B."/>
            <person name="Hu B."/>
            <person name="Wang J."/>
            <person name="Zhu Y."/>
            <person name="Huang L."/>
            <person name="Du W."/>
            <person name="Huang Y."/>
        </authorList>
    </citation>
    <scope>NUCLEOTIDE SEQUENCE [LARGE SCALE GENOMIC DNA]</scope>
    <source>
        <strain evidence="2 3">IO3-P2-C2</strain>
    </source>
</reference>
<accession>A0A265NB79</accession>
<name>A0A265NB79_9BACI</name>
<dbReference type="Gene3D" id="1.10.620.20">
    <property type="entry name" value="Ribonucleotide Reductase, subunit A"/>
    <property type="match status" value="1"/>
</dbReference>
<proteinExistence type="predicted"/>
<dbReference type="RefSeq" id="WP_094885449.1">
    <property type="nucleotide sequence ID" value="NZ_NPMS01000003.1"/>
</dbReference>
<dbReference type="InterPro" id="IPR009078">
    <property type="entry name" value="Ferritin-like_SF"/>
</dbReference>
<dbReference type="EMBL" id="NPMS01000003">
    <property type="protein sequence ID" value="OZU89087.1"/>
    <property type="molecule type" value="Genomic_DNA"/>
</dbReference>
<dbReference type="InterPro" id="IPR007029">
    <property type="entry name" value="YHS_dom"/>
</dbReference>
<organism evidence="2 3">
    <name type="scientific">Virgibacillus indicus</name>
    <dbReference type="NCBI Taxonomy" id="2024554"/>
    <lineage>
        <taxon>Bacteria</taxon>
        <taxon>Bacillati</taxon>
        <taxon>Bacillota</taxon>
        <taxon>Bacilli</taxon>
        <taxon>Bacillales</taxon>
        <taxon>Bacillaceae</taxon>
        <taxon>Virgibacillus</taxon>
    </lineage>
</organism>
<evidence type="ECO:0000259" key="1">
    <source>
        <dbReference type="Pfam" id="PF04945"/>
    </source>
</evidence>
<comment type="caution">
    <text evidence="2">The sequence shown here is derived from an EMBL/GenBank/DDBJ whole genome shotgun (WGS) entry which is preliminary data.</text>
</comment>
<sequence length="53" mass="6105">MTTKCTVSGVEMEVNSSALQLTYKGNVYYLCCESCVEEFNSNPEKYVENYYKN</sequence>
<keyword evidence="3" id="KW-1185">Reference proteome</keyword>